<keyword evidence="1" id="KW-0472">Membrane</keyword>
<evidence type="ECO:0000256" key="1">
    <source>
        <dbReference type="SAM" id="Phobius"/>
    </source>
</evidence>
<dbReference type="AlphaFoldDB" id="A0A3N4LJC7"/>
<dbReference type="InParanoid" id="A0A3N4LJC7"/>
<reference evidence="2 3" key="1">
    <citation type="journal article" date="2018" name="Nat. Ecol. Evol.">
        <title>Pezizomycetes genomes reveal the molecular basis of ectomycorrhizal truffle lifestyle.</title>
        <authorList>
            <person name="Murat C."/>
            <person name="Payen T."/>
            <person name="Noel B."/>
            <person name="Kuo A."/>
            <person name="Morin E."/>
            <person name="Chen J."/>
            <person name="Kohler A."/>
            <person name="Krizsan K."/>
            <person name="Balestrini R."/>
            <person name="Da Silva C."/>
            <person name="Montanini B."/>
            <person name="Hainaut M."/>
            <person name="Levati E."/>
            <person name="Barry K.W."/>
            <person name="Belfiori B."/>
            <person name="Cichocki N."/>
            <person name="Clum A."/>
            <person name="Dockter R.B."/>
            <person name="Fauchery L."/>
            <person name="Guy J."/>
            <person name="Iotti M."/>
            <person name="Le Tacon F."/>
            <person name="Lindquist E.A."/>
            <person name="Lipzen A."/>
            <person name="Malagnac F."/>
            <person name="Mello A."/>
            <person name="Molinier V."/>
            <person name="Miyauchi S."/>
            <person name="Poulain J."/>
            <person name="Riccioni C."/>
            <person name="Rubini A."/>
            <person name="Sitrit Y."/>
            <person name="Splivallo R."/>
            <person name="Traeger S."/>
            <person name="Wang M."/>
            <person name="Zifcakova L."/>
            <person name="Wipf D."/>
            <person name="Zambonelli A."/>
            <person name="Paolocci F."/>
            <person name="Nowrousian M."/>
            <person name="Ottonello S."/>
            <person name="Baldrian P."/>
            <person name="Spatafora J.W."/>
            <person name="Henrissat B."/>
            <person name="Nagy L.G."/>
            <person name="Aury J.M."/>
            <person name="Wincker P."/>
            <person name="Grigoriev I.V."/>
            <person name="Bonfante P."/>
            <person name="Martin F.M."/>
        </authorList>
    </citation>
    <scope>NUCLEOTIDE SEQUENCE [LARGE SCALE GENOMIC DNA]</scope>
    <source>
        <strain evidence="2 3">ATCC MYA-4762</strain>
    </source>
</reference>
<evidence type="ECO:0000313" key="2">
    <source>
        <dbReference type="EMBL" id="RPB21579.1"/>
    </source>
</evidence>
<accession>A0A3N4LJC7</accession>
<protein>
    <submittedName>
        <fullName evidence="2">Uncharacterized protein</fullName>
    </submittedName>
</protein>
<organism evidence="2 3">
    <name type="scientific">Terfezia boudieri ATCC MYA-4762</name>
    <dbReference type="NCBI Taxonomy" id="1051890"/>
    <lineage>
        <taxon>Eukaryota</taxon>
        <taxon>Fungi</taxon>
        <taxon>Dikarya</taxon>
        <taxon>Ascomycota</taxon>
        <taxon>Pezizomycotina</taxon>
        <taxon>Pezizomycetes</taxon>
        <taxon>Pezizales</taxon>
        <taxon>Pezizaceae</taxon>
        <taxon>Terfezia</taxon>
    </lineage>
</organism>
<name>A0A3N4LJC7_9PEZI</name>
<sequence>MQYLGKGDIAYKHWKFDQQLRFSWLVRARTFYLPPPFLFAFHTYSKSVPTLHSVLLEGTFLYNITFLSARFYGSKYTKFPDLITSPNSHDSTGAPCHLSFLSLSSDALCFYYAFCPIGTSVWIFDFVTYRGYRRRT</sequence>
<keyword evidence="1" id="KW-0812">Transmembrane</keyword>
<proteinExistence type="predicted"/>
<evidence type="ECO:0000313" key="3">
    <source>
        <dbReference type="Proteomes" id="UP000267821"/>
    </source>
</evidence>
<keyword evidence="3" id="KW-1185">Reference proteome</keyword>
<feature type="transmembrane region" description="Helical" evidence="1">
    <location>
        <begin position="110"/>
        <end position="129"/>
    </location>
</feature>
<keyword evidence="1" id="KW-1133">Transmembrane helix</keyword>
<dbReference type="Proteomes" id="UP000267821">
    <property type="component" value="Unassembled WGS sequence"/>
</dbReference>
<dbReference type="EMBL" id="ML121558">
    <property type="protein sequence ID" value="RPB21579.1"/>
    <property type="molecule type" value="Genomic_DNA"/>
</dbReference>
<gene>
    <name evidence="2" type="ORF">L211DRAFT_422298</name>
</gene>